<evidence type="ECO:0000259" key="1">
    <source>
        <dbReference type="Pfam" id="PF04366"/>
    </source>
</evidence>
<dbReference type="AlphaFoldDB" id="A0A2N5X1P5"/>
<protein>
    <recommendedName>
        <fullName evidence="1">Ysc84 actin-binding domain-containing protein</fullName>
    </recommendedName>
</protein>
<name>A0A2N5X1P5_9GAMM</name>
<comment type="caution">
    <text evidence="2">The sequence shown here is derived from an EMBL/GenBank/DDBJ whole genome shotgun (WGS) entry which is preliminary data.</text>
</comment>
<dbReference type="Proteomes" id="UP000235005">
    <property type="component" value="Unassembled WGS sequence"/>
</dbReference>
<reference evidence="2 3" key="1">
    <citation type="submission" date="2018-01" db="EMBL/GenBank/DDBJ databases">
        <title>The draft genome sequence of Halioglobus lutimaris HF004.</title>
        <authorList>
            <person name="Du Z.-J."/>
            <person name="Shi M.-J."/>
        </authorList>
    </citation>
    <scope>NUCLEOTIDE SEQUENCE [LARGE SCALE GENOMIC DNA]</scope>
    <source>
        <strain evidence="2 3">HF004</strain>
    </source>
</reference>
<sequence>MLAQPLRADSVEQINAGSREALAALRGHVQGTDGLLKKAAGVLVFPDVVKLGFGVGGEFGEGVLLVDGEPKAYYATSGAPFGMKLGQQIKSEVIVFRSEEALASFRNTRGWKVGAHAKVATFTGARDAVYKAREIAEPMVSFIFTREAMLPGLTLDGAKITRLAR</sequence>
<feature type="domain" description="Ysc84 actin-binding" evidence="1">
    <location>
        <begin position="78"/>
        <end position="161"/>
    </location>
</feature>
<dbReference type="InterPro" id="IPR007461">
    <property type="entry name" value="Ysc84_actin-binding"/>
</dbReference>
<dbReference type="EMBL" id="PKUS01000015">
    <property type="protein sequence ID" value="PLW68380.1"/>
    <property type="molecule type" value="Genomic_DNA"/>
</dbReference>
<evidence type="ECO:0000313" key="2">
    <source>
        <dbReference type="EMBL" id="PLW68380.1"/>
    </source>
</evidence>
<dbReference type="Pfam" id="PF04366">
    <property type="entry name" value="Ysc84"/>
    <property type="match status" value="1"/>
</dbReference>
<accession>A0A2N5X1P5</accession>
<proteinExistence type="predicted"/>
<gene>
    <name evidence="2" type="ORF">C0039_12635</name>
</gene>
<organism evidence="2 3">
    <name type="scientific">Pseudohalioglobus lutimaris</name>
    <dbReference type="NCBI Taxonomy" id="1737061"/>
    <lineage>
        <taxon>Bacteria</taxon>
        <taxon>Pseudomonadati</taxon>
        <taxon>Pseudomonadota</taxon>
        <taxon>Gammaproteobacteria</taxon>
        <taxon>Cellvibrionales</taxon>
        <taxon>Halieaceae</taxon>
        <taxon>Pseudohalioglobus</taxon>
    </lineage>
</organism>
<evidence type="ECO:0000313" key="3">
    <source>
        <dbReference type="Proteomes" id="UP000235005"/>
    </source>
</evidence>
<keyword evidence="3" id="KW-1185">Reference proteome</keyword>